<sequence>MPQSAASAITGGGVSQYQLQEESLSETPSPAPQTTIDAAFPFPIPSKVEEIDGSAYLTGQSLVQHVAYALSDRLWTYSPETFNLDAAAKQWSAQKQLNARERVTAIEALETRLGAAGVLLGYIFSLDGRKRERLQGVGQSIIASSGSVTAMRDALSQLALLYKASDPFVAHIAAVEWENGSGLVSDYVAPITAAKETGVGLINSFSAHEAQHMALFATLAAAVLPILHVYDGVRVSRETAKVSDILSLAGLKGVFESITAEEGLTDGGKVKALNRILRSLNTELGTAYSLFEYEGHAEPEAVLVVFGSVEASLATQIAKSMVKGGEKVGVIAVRVYSPFSEEDFLAALPKNVKRIAVLGQVANQLAVEDETIQSALFSDVVAAITMSDIWNLPPPTVDVKYARTQEWSPKQFAWIFEQIVQKSTVALTIPEDAFNPEAQNLDSFQVLAQDNSAKQYVFWDSDDAPTTAAASAIAKALAKDEKKSVAFNATYDNVARAGTLQAEIRTSQESVEAPFHIEAANVTVVGDVQLLNKFDVIATTARGGVVVLKASIKPEDYEKKLPPTFRAGLVKKDVGLLLLDPASESEVEPEVQNALLQLAFIKVSGVSLTAEDLANGSEAFTKASELLETSLTQVDAVKEWAELAPEATTSHPTAASTTAFTLNAEKNLTEPTAILKSTESAAQALCFKEAYGVEEALRPELTMKNFIVKVQANKRLTPPDYDRNIFHIEFDLTGTGLKYEIGEALGIHSQNNTAEVEAFIIQYGLNPLELVAVPSRDDPDVLETRTVFQALQQNLDIFGRPGKKFYESLSEFATDLDEKKKLLAICSPDGAAEFKRRAEVDTVTYADILFEHPSAHPSFADLTRIIAPLKRREYSIASSQKVHPNAVHLLIVEVSWTDSRGRDRFGQASHYLSTLPIGAELVVSVKPSVMKLPASPTAPLIMAGLGTGLAPFRAFVQYRAWQKQQGIEIGPVMLFMGSRHQRQEYLYGEEWEAYIDAGVVTHLGAAFSRDQRRKIYIQDRMREALEEVTENYLEKEGSFYLCGPTWPVPDVAAVLEDAIRAKARREGKKVEVAREMEELKEKGRYVLEVY</sequence>
<keyword evidence="21" id="KW-1185">Reference proteome</keyword>
<keyword evidence="14" id="KW-0408">Iron</keyword>
<dbReference type="AlphaFoldDB" id="A0A4S2N5C9"/>
<comment type="pathway">
    <text evidence="3">Sulfur metabolism; hydrogen sulfide biosynthesis; hydrogen sulfide from sulfite (NADPH route): step 1/1.</text>
</comment>
<dbReference type="InterPro" id="IPR019752">
    <property type="entry name" value="Pyrv/ketoisovalerate_OxRed_cat"/>
</dbReference>
<feature type="region of interest" description="Disordered" evidence="18">
    <location>
        <begin position="1"/>
        <end position="35"/>
    </location>
</feature>
<keyword evidence="5" id="KW-0813">Transport</keyword>
<dbReference type="Gene3D" id="2.40.30.10">
    <property type="entry name" value="Translation factors"/>
    <property type="match status" value="1"/>
</dbReference>
<evidence type="ECO:0000256" key="2">
    <source>
        <dbReference type="ARBA" id="ARBA00001974"/>
    </source>
</evidence>
<dbReference type="Pfam" id="PF01558">
    <property type="entry name" value="POR"/>
    <property type="match status" value="1"/>
</dbReference>
<dbReference type="InterPro" id="IPR003097">
    <property type="entry name" value="CysJ-like_FAD-binding"/>
</dbReference>
<dbReference type="GO" id="GO:0010181">
    <property type="term" value="F:FMN binding"/>
    <property type="evidence" value="ECO:0007669"/>
    <property type="project" value="TreeGrafter"/>
</dbReference>
<keyword evidence="8" id="KW-0288">FMN</keyword>
<dbReference type="InterPro" id="IPR017938">
    <property type="entry name" value="Riboflavin_synthase-like_b-brl"/>
</dbReference>
<keyword evidence="7" id="KW-0285">Flavoprotein</keyword>
<dbReference type="GO" id="GO:0051539">
    <property type="term" value="F:4 iron, 4 sulfur cluster binding"/>
    <property type="evidence" value="ECO:0007669"/>
    <property type="project" value="UniProtKB-KW"/>
</dbReference>
<dbReference type="SUPFAM" id="SSF53323">
    <property type="entry name" value="Pyruvate-ferredoxin oxidoreductase, PFOR, domain III"/>
    <property type="match status" value="1"/>
</dbReference>
<dbReference type="Gene3D" id="1.20.990.10">
    <property type="entry name" value="NADPH-cytochrome p450 Reductase, Chain A, domain 3"/>
    <property type="match status" value="1"/>
</dbReference>
<evidence type="ECO:0000256" key="17">
    <source>
        <dbReference type="ARBA" id="ARBA00059320"/>
    </source>
</evidence>
<comment type="cofactor">
    <cofactor evidence="1">
        <name>FMN</name>
        <dbReference type="ChEBI" id="CHEBI:58210"/>
    </cofactor>
</comment>
<dbReference type="Proteomes" id="UP000298138">
    <property type="component" value="Unassembled WGS sequence"/>
</dbReference>
<evidence type="ECO:0000313" key="21">
    <source>
        <dbReference type="Proteomes" id="UP000298138"/>
    </source>
</evidence>
<evidence type="ECO:0000256" key="15">
    <source>
        <dbReference type="ARBA" id="ARBA00023014"/>
    </source>
</evidence>
<keyword evidence="9" id="KW-0479">Metal-binding</keyword>
<dbReference type="GO" id="GO:0016903">
    <property type="term" value="F:oxidoreductase activity, acting on the aldehyde or oxo group of donors"/>
    <property type="evidence" value="ECO:0007669"/>
    <property type="project" value="InterPro"/>
</dbReference>
<dbReference type="InterPro" id="IPR023173">
    <property type="entry name" value="NADPH_Cyt_P450_Rdtase_alpha"/>
</dbReference>
<feature type="compositionally biased region" description="Polar residues" evidence="18">
    <location>
        <begin position="15"/>
        <end position="35"/>
    </location>
</feature>
<dbReference type="Gene3D" id="3.40.50.80">
    <property type="entry name" value="Nucleotide-binding domain of ferredoxin-NADP reductase (FNR) module"/>
    <property type="match status" value="1"/>
</dbReference>
<comment type="catalytic activity">
    <reaction evidence="16">
        <text>hydrogen sulfide + 3 NADP(+) + 3 H2O = sulfite + 3 NADPH + 4 H(+)</text>
        <dbReference type="Rhea" id="RHEA:13801"/>
        <dbReference type="ChEBI" id="CHEBI:15377"/>
        <dbReference type="ChEBI" id="CHEBI:15378"/>
        <dbReference type="ChEBI" id="CHEBI:17359"/>
        <dbReference type="ChEBI" id="CHEBI:29919"/>
        <dbReference type="ChEBI" id="CHEBI:57783"/>
        <dbReference type="ChEBI" id="CHEBI:58349"/>
        <dbReference type="EC" id="1.8.1.2"/>
    </reaction>
</comment>
<organism evidence="20 21">
    <name type="scientific">Ascodesmis nigricans</name>
    <dbReference type="NCBI Taxonomy" id="341454"/>
    <lineage>
        <taxon>Eukaryota</taxon>
        <taxon>Fungi</taxon>
        <taxon>Dikarya</taxon>
        <taxon>Ascomycota</taxon>
        <taxon>Pezizomycotina</taxon>
        <taxon>Pezizomycetes</taxon>
        <taxon>Pezizales</taxon>
        <taxon>Ascodesmidaceae</taxon>
        <taxon>Ascodesmis</taxon>
    </lineage>
</organism>
<accession>A0A4S2N5C9</accession>
<evidence type="ECO:0000256" key="12">
    <source>
        <dbReference type="ARBA" id="ARBA00022982"/>
    </source>
</evidence>
<evidence type="ECO:0000256" key="1">
    <source>
        <dbReference type="ARBA" id="ARBA00001917"/>
    </source>
</evidence>
<dbReference type="PANTHER" id="PTHR19384:SF109">
    <property type="entry name" value="SULFITE REDUCTASE [NADPH] FLAVOPROTEIN COMPONENT"/>
    <property type="match status" value="1"/>
</dbReference>
<dbReference type="FunCoup" id="A0A4S2N5C9">
    <property type="interactions" value="404"/>
</dbReference>
<proteinExistence type="predicted"/>
<evidence type="ECO:0000313" key="20">
    <source>
        <dbReference type="EMBL" id="TGZ84440.1"/>
    </source>
</evidence>
<evidence type="ECO:0000259" key="19">
    <source>
        <dbReference type="PROSITE" id="PS51384"/>
    </source>
</evidence>
<evidence type="ECO:0000256" key="6">
    <source>
        <dbReference type="ARBA" id="ARBA00022485"/>
    </source>
</evidence>
<keyword evidence="13" id="KW-0560">Oxidoreductase</keyword>
<evidence type="ECO:0000256" key="14">
    <source>
        <dbReference type="ARBA" id="ARBA00023004"/>
    </source>
</evidence>
<evidence type="ECO:0000256" key="8">
    <source>
        <dbReference type="ARBA" id="ARBA00022643"/>
    </source>
</evidence>
<dbReference type="GO" id="GO:0050660">
    <property type="term" value="F:flavin adenine dinucleotide binding"/>
    <property type="evidence" value="ECO:0007669"/>
    <property type="project" value="TreeGrafter"/>
</dbReference>
<dbReference type="PROSITE" id="PS51384">
    <property type="entry name" value="FAD_FR"/>
    <property type="match status" value="1"/>
</dbReference>
<keyword evidence="10" id="KW-0274">FAD</keyword>
<dbReference type="Pfam" id="PF00667">
    <property type="entry name" value="FAD_binding_1"/>
    <property type="match status" value="1"/>
</dbReference>
<feature type="domain" description="FAD-binding FR-type" evidence="19">
    <location>
        <begin position="703"/>
        <end position="934"/>
    </location>
</feature>
<keyword evidence="11" id="KW-0521">NADP</keyword>
<evidence type="ECO:0000256" key="4">
    <source>
        <dbReference type="ARBA" id="ARBA00012604"/>
    </source>
</evidence>
<evidence type="ECO:0000256" key="13">
    <source>
        <dbReference type="ARBA" id="ARBA00023002"/>
    </source>
</evidence>
<dbReference type="FunFam" id="3.40.50.920:FF:000007">
    <property type="entry name" value="Pyruvate:ferredoxin (Flavodoxin) oxidoreductase"/>
    <property type="match status" value="1"/>
</dbReference>
<dbReference type="EMBL" id="ML220112">
    <property type="protein sequence ID" value="TGZ84440.1"/>
    <property type="molecule type" value="Genomic_DNA"/>
</dbReference>
<dbReference type="OrthoDB" id="1856718at2759"/>
<dbReference type="FunFam" id="1.20.990.10:FF:000010">
    <property type="entry name" value="Sulfite reductase [NADPH] flavoprotein component"/>
    <property type="match status" value="1"/>
</dbReference>
<dbReference type="PANTHER" id="PTHR19384">
    <property type="entry name" value="NITRIC OXIDE SYNTHASE-RELATED"/>
    <property type="match status" value="1"/>
</dbReference>
<protein>
    <recommendedName>
        <fullName evidence="4">assimilatory sulfite reductase (NADPH)</fullName>
        <ecNumber evidence="4">1.8.1.2</ecNumber>
    </recommendedName>
</protein>
<dbReference type="GO" id="GO:0046872">
    <property type="term" value="F:metal ion binding"/>
    <property type="evidence" value="ECO:0007669"/>
    <property type="project" value="UniProtKB-KW"/>
</dbReference>
<dbReference type="GO" id="GO:0005829">
    <property type="term" value="C:cytosol"/>
    <property type="evidence" value="ECO:0007669"/>
    <property type="project" value="TreeGrafter"/>
</dbReference>
<dbReference type="SUPFAM" id="SSF52922">
    <property type="entry name" value="TK C-terminal domain-like"/>
    <property type="match status" value="1"/>
</dbReference>
<keyword evidence="12" id="KW-0249">Electron transport</keyword>
<evidence type="ECO:0000256" key="7">
    <source>
        <dbReference type="ARBA" id="ARBA00022630"/>
    </source>
</evidence>
<evidence type="ECO:0000256" key="16">
    <source>
        <dbReference type="ARBA" id="ARBA00052219"/>
    </source>
</evidence>
<comment type="cofactor">
    <cofactor evidence="2">
        <name>FAD</name>
        <dbReference type="ChEBI" id="CHEBI:57692"/>
    </cofactor>
</comment>
<dbReference type="EC" id="1.8.1.2" evidence="4"/>
<dbReference type="InterPro" id="IPR001709">
    <property type="entry name" value="Flavoprot_Pyr_Nucl_cyt_Rdtase"/>
</dbReference>
<dbReference type="STRING" id="341454.A0A4S2N5C9"/>
<dbReference type="SUPFAM" id="SSF63380">
    <property type="entry name" value="Riboflavin synthase domain-like"/>
    <property type="match status" value="1"/>
</dbReference>
<comment type="function">
    <text evidence="17">This enzyme catalyzes the 6-electron reduction of sulfite to sulfide. This is one of several activities required for the biosynthesis of L-cysteine from sulfate.</text>
</comment>
<evidence type="ECO:0000256" key="10">
    <source>
        <dbReference type="ARBA" id="ARBA00022827"/>
    </source>
</evidence>
<dbReference type="InterPro" id="IPR002869">
    <property type="entry name" value="Pyrv_flavodox_OxRed_cen"/>
</dbReference>
<keyword evidence="15" id="KW-0411">Iron-sulfur</keyword>
<dbReference type="FunFam" id="3.40.50.80:FF:000011">
    <property type="entry name" value="Sulfite reductase flavoprotein component"/>
    <property type="match status" value="1"/>
</dbReference>
<dbReference type="Gene3D" id="3.40.50.920">
    <property type="match status" value="1"/>
</dbReference>
<dbReference type="Pfam" id="PF00175">
    <property type="entry name" value="NAD_binding_1"/>
    <property type="match status" value="1"/>
</dbReference>
<dbReference type="SUPFAM" id="SSF52343">
    <property type="entry name" value="Ferredoxin reductase-like, C-terminal NADP-linked domain"/>
    <property type="match status" value="1"/>
</dbReference>
<dbReference type="InterPro" id="IPR039261">
    <property type="entry name" value="FNR_nucleotide-bd"/>
</dbReference>
<reference evidence="20 21" key="1">
    <citation type="submission" date="2019-04" db="EMBL/GenBank/DDBJ databases">
        <title>Comparative genomics and transcriptomics to analyze fruiting body development in filamentous ascomycetes.</title>
        <authorList>
            <consortium name="DOE Joint Genome Institute"/>
            <person name="Lutkenhaus R."/>
            <person name="Traeger S."/>
            <person name="Breuer J."/>
            <person name="Kuo A."/>
            <person name="Lipzen A."/>
            <person name="Pangilinan J."/>
            <person name="Dilworth D."/>
            <person name="Sandor L."/>
            <person name="Poggeler S."/>
            <person name="Barry K."/>
            <person name="Grigoriev I.V."/>
            <person name="Nowrousian M."/>
        </authorList>
    </citation>
    <scope>NUCLEOTIDE SEQUENCE [LARGE SCALE GENOMIC DNA]</scope>
    <source>
        <strain evidence="20 21">CBS 389.68</strain>
    </source>
</reference>
<evidence type="ECO:0000256" key="9">
    <source>
        <dbReference type="ARBA" id="ARBA00022723"/>
    </source>
</evidence>
<evidence type="ECO:0000256" key="18">
    <source>
        <dbReference type="SAM" id="MobiDB-lite"/>
    </source>
</evidence>
<keyword evidence="6" id="KW-0004">4Fe-4S</keyword>
<dbReference type="InterPro" id="IPR009014">
    <property type="entry name" value="Transketo_C/PFOR_II"/>
</dbReference>
<dbReference type="PRINTS" id="PR00371">
    <property type="entry name" value="FPNCR"/>
</dbReference>
<evidence type="ECO:0000256" key="5">
    <source>
        <dbReference type="ARBA" id="ARBA00022448"/>
    </source>
</evidence>
<dbReference type="CDD" id="cd06207">
    <property type="entry name" value="CyPoR_like"/>
    <property type="match status" value="1"/>
</dbReference>
<dbReference type="Gene3D" id="3.40.920.10">
    <property type="entry name" value="Pyruvate-ferredoxin oxidoreductase, PFOR, domain III"/>
    <property type="match status" value="1"/>
</dbReference>
<dbReference type="GO" id="GO:0004783">
    <property type="term" value="F:sulfite reductase (NADPH) activity"/>
    <property type="evidence" value="ECO:0007669"/>
    <property type="project" value="UniProtKB-EC"/>
</dbReference>
<evidence type="ECO:0000256" key="11">
    <source>
        <dbReference type="ARBA" id="ARBA00022857"/>
    </source>
</evidence>
<dbReference type="InterPro" id="IPR001433">
    <property type="entry name" value="OxRdtase_FAD/NAD-bd"/>
</dbReference>
<dbReference type="InterPro" id="IPR017927">
    <property type="entry name" value="FAD-bd_FR_type"/>
</dbReference>
<dbReference type="InParanoid" id="A0A4S2N5C9"/>
<evidence type="ECO:0000256" key="3">
    <source>
        <dbReference type="ARBA" id="ARBA00004774"/>
    </source>
</evidence>
<name>A0A4S2N5C9_9PEZI</name>
<gene>
    <name evidence="20" type="ORF">EX30DRAFT_336972</name>
</gene>